<sequence length="270" mass="30531">MSNNTESAITSIRRLYVLLCGFEIIPKTISTKNLGGNIIMSEPISAYLLDTTAGWILVDSGIDETRIDDPDLAKTYFLDRGWKPLPVVLPTHRLTYQLSLIDVEPQMIKSIILTHTHADHTGNLKHFPDAKIYIQRQEYAYAFQSRETIGSAWFRDDYDNRPETDWYLVDGDMNILPGLDLISTRGHTPGHQSVRVRLPSGMIAILTGDAGDLLENYEKEILPGETVDDEAALESIRRLNQLASLPNSHLFIGHDPILIRKLKIVPDYYD</sequence>
<dbReference type="SMART" id="SM00849">
    <property type="entry name" value="Lactamase_B"/>
    <property type="match status" value="1"/>
</dbReference>
<evidence type="ECO:0000256" key="3">
    <source>
        <dbReference type="ARBA" id="ARBA00022723"/>
    </source>
</evidence>
<evidence type="ECO:0000256" key="2">
    <source>
        <dbReference type="ARBA" id="ARBA00007749"/>
    </source>
</evidence>
<dbReference type="PANTHER" id="PTHR42978:SF2">
    <property type="entry name" value="102 KBASES UNSTABLE REGION: FROM 1 TO 119443"/>
    <property type="match status" value="1"/>
</dbReference>
<keyword evidence="9" id="KW-1185">Reference proteome</keyword>
<dbReference type="GO" id="GO:0046872">
    <property type="term" value="F:metal ion binding"/>
    <property type="evidence" value="ECO:0007669"/>
    <property type="project" value="UniProtKB-KW"/>
</dbReference>
<evidence type="ECO:0000313" key="7">
    <source>
        <dbReference type="EMBL" id="CAF1415005.1"/>
    </source>
</evidence>
<dbReference type="OrthoDB" id="10250730at2759"/>
<keyword evidence="5" id="KW-0862">Zinc</keyword>
<evidence type="ECO:0000256" key="5">
    <source>
        <dbReference type="ARBA" id="ARBA00022833"/>
    </source>
</evidence>
<reference evidence="7" key="1">
    <citation type="submission" date="2021-02" db="EMBL/GenBank/DDBJ databases">
        <authorList>
            <person name="Nowell W R."/>
        </authorList>
    </citation>
    <scope>NUCLEOTIDE SEQUENCE</scope>
</reference>
<dbReference type="InterPro" id="IPR036866">
    <property type="entry name" value="RibonucZ/Hydroxyglut_hydro"/>
</dbReference>
<evidence type="ECO:0000313" key="8">
    <source>
        <dbReference type="EMBL" id="CAF1618850.1"/>
    </source>
</evidence>
<comment type="caution">
    <text evidence="7">The sequence shown here is derived from an EMBL/GenBank/DDBJ whole genome shotgun (WGS) entry which is preliminary data.</text>
</comment>
<evidence type="ECO:0000313" key="10">
    <source>
        <dbReference type="Proteomes" id="UP000663852"/>
    </source>
</evidence>
<evidence type="ECO:0000256" key="4">
    <source>
        <dbReference type="ARBA" id="ARBA00022801"/>
    </source>
</evidence>
<dbReference type="InterPro" id="IPR051013">
    <property type="entry name" value="MBL_superfamily_lactonases"/>
</dbReference>
<organism evidence="7 10">
    <name type="scientific">Adineta ricciae</name>
    <name type="common">Rotifer</name>
    <dbReference type="NCBI Taxonomy" id="249248"/>
    <lineage>
        <taxon>Eukaryota</taxon>
        <taxon>Metazoa</taxon>
        <taxon>Spiralia</taxon>
        <taxon>Gnathifera</taxon>
        <taxon>Rotifera</taxon>
        <taxon>Eurotatoria</taxon>
        <taxon>Bdelloidea</taxon>
        <taxon>Adinetida</taxon>
        <taxon>Adinetidae</taxon>
        <taxon>Adineta</taxon>
    </lineage>
</organism>
<protein>
    <recommendedName>
        <fullName evidence="6">Metallo-beta-lactamase domain-containing protein</fullName>
    </recommendedName>
</protein>
<dbReference type="AlphaFoldDB" id="A0A815M653"/>
<keyword evidence="4" id="KW-0378">Hydrolase</keyword>
<dbReference type="Pfam" id="PF00753">
    <property type="entry name" value="Lactamase_B"/>
    <property type="match status" value="1"/>
</dbReference>
<dbReference type="EMBL" id="CAJNOR010007527">
    <property type="protein sequence ID" value="CAF1618850.1"/>
    <property type="molecule type" value="Genomic_DNA"/>
</dbReference>
<dbReference type="InterPro" id="IPR001279">
    <property type="entry name" value="Metallo-B-lactamas"/>
</dbReference>
<comment type="cofactor">
    <cofactor evidence="1">
        <name>Zn(2+)</name>
        <dbReference type="ChEBI" id="CHEBI:29105"/>
    </cofactor>
</comment>
<gene>
    <name evidence="7" type="ORF">EDS130_LOCUS37020</name>
    <name evidence="8" type="ORF">XAT740_LOCUS49948</name>
</gene>
<keyword evidence="3" id="KW-0479">Metal-binding</keyword>
<feature type="domain" description="Metallo-beta-lactamase" evidence="6">
    <location>
        <begin position="43"/>
        <end position="254"/>
    </location>
</feature>
<dbReference type="GO" id="GO:0016787">
    <property type="term" value="F:hydrolase activity"/>
    <property type="evidence" value="ECO:0007669"/>
    <property type="project" value="UniProtKB-KW"/>
</dbReference>
<dbReference type="PANTHER" id="PTHR42978">
    <property type="entry name" value="QUORUM-QUENCHING LACTONASE YTNP-RELATED-RELATED"/>
    <property type="match status" value="1"/>
</dbReference>
<evidence type="ECO:0000313" key="9">
    <source>
        <dbReference type="Proteomes" id="UP000663828"/>
    </source>
</evidence>
<evidence type="ECO:0000256" key="1">
    <source>
        <dbReference type="ARBA" id="ARBA00001947"/>
    </source>
</evidence>
<dbReference type="Gene3D" id="3.60.15.10">
    <property type="entry name" value="Ribonuclease Z/Hydroxyacylglutathione hydrolase-like"/>
    <property type="match status" value="1"/>
</dbReference>
<name>A0A815M653_ADIRI</name>
<dbReference type="CDD" id="cd07729">
    <property type="entry name" value="AHL_lactonase_MBL-fold"/>
    <property type="match status" value="1"/>
</dbReference>
<dbReference type="SUPFAM" id="SSF56281">
    <property type="entry name" value="Metallo-hydrolase/oxidoreductase"/>
    <property type="match status" value="1"/>
</dbReference>
<proteinExistence type="inferred from homology"/>
<comment type="similarity">
    <text evidence="2">Belongs to the metallo-beta-lactamase superfamily.</text>
</comment>
<dbReference type="Proteomes" id="UP000663852">
    <property type="component" value="Unassembled WGS sequence"/>
</dbReference>
<accession>A0A815M653</accession>
<dbReference type="Proteomes" id="UP000663828">
    <property type="component" value="Unassembled WGS sequence"/>
</dbReference>
<evidence type="ECO:0000259" key="6">
    <source>
        <dbReference type="SMART" id="SM00849"/>
    </source>
</evidence>
<dbReference type="EMBL" id="CAJNOJ010000356">
    <property type="protein sequence ID" value="CAF1415005.1"/>
    <property type="molecule type" value="Genomic_DNA"/>
</dbReference>